<feature type="region of interest" description="Disordered" evidence="1">
    <location>
        <begin position="147"/>
        <end position="187"/>
    </location>
</feature>
<evidence type="ECO:0000313" key="2">
    <source>
        <dbReference type="EMBL" id="PIM02314.1"/>
    </source>
</evidence>
<evidence type="ECO:0000313" key="3">
    <source>
        <dbReference type="Proteomes" id="UP000236343"/>
    </source>
</evidence>
<sequence length="187" mass="21293">MRRCLRVKAGRTERKKKEKLSTAQAFTRAGYRRAKIRERCSTKVVTRTLPTRKTRRNSISATKSRGTKASFLLTRNLCREAKKSWRARRKTQGSTEATVTPSPLPGTRSPRHTPRRRPRRRSQTRARAETVGFCEALRDALVRRPARRGRWSLLSASRRRSPRSPISVSPTATKKARSAKTKSPSVG</sequence>
<feature type="compositionally biased region" description="Low complexity" evidence="1">
    <location>
        <begin position="163"/>
        <end position="173"/>
    </location>
</feature>
<comment type="caution">
    <text evidence="2">The sequence shown here is derived from an EMBL/GenBank/DDBJ whole genome shotgun (WGS) entry which is preliminary data.</text>
</comment>
<evidence type="ECO:0000256" key="1">
    <source>
        <dbReference type="SAM" id="MobiDB-lite"/>
    </source>
</evidence>
<name>A0A2G8Y4X0_TOXGO</name>
<proteinExistence type="predicted"/>
<organism evidence="2 3">
    <name type="scientific">Toxoplasma gondii COUG</name>
    <dbReference type="NCBI Taxonomy" id="1074873"/>
    <lineage>
        <taxon>Eukaryota</taxon>
        <taxon>Sar</taxon>
        <taxon>Alveolata</taxon>
        <taxon>Apicomplexa</taxon>
        <taxon>Conoidasida</taxon>
        <taxon>Coccidia</taxon>
        <taxon>Eucoccidiorida</taxon>
        <taxon>Eimeriorina</taxon>
        <taxon>Sarcocystidae</taxon>
        <taxon>Toxoplasma</taxon>
    </lineage>
</organism>
<feature type="compositionally biased region" description="Basic residues" evidence="1">
    <location>
        <begin position="1"/>
        <end position="18"/>
    </location>
</feature>
<gene>
    <name evidence="2" type="ORF">TGCOUG_392630</name>
</gene>
<feature type="compositionally biased region" description="Polar residues" evidence="1">
    <location>
        <begin position="92"/>
        <end position="101"/>
    </location>
</feature>
<feature type="region of interest" description="Disordered" evidence="1">
    <location>
        <begin position="1"/>
        <end position="20"/>
    </location>
</feature>
<dbReference type="VEuPathDB" id="ToxoDB:TGCOUG_392630"/>
<feature type="compositionally biased region" description="Basic residues" evidence="1">
    <location>
        <begin position="109"/>
        <end position="124"/>
    </location>
</feature>
<dbReference type="EMBL" id="AGQR02001213">
    <property type="protein sequence ID" value="PIM02314.1"/>
    <property type="molecule type" value="Genomic_DNA"/>
</dbReference>
<feature type="region of interest" description="Disordered" evidence="1">
    <location>
        <begin position="83"/>
        <end position="129"/>
    </location>
</feature>
<accession>A0A2G8Y4X0</accession>
<dbReference type="AlphaFoldDB" id="A0A2G8Y4X0"/>
<dbReference type="Proteomes" id="UP000236343">
    <property type="component" value="Unassembled WGS sequence"/>
</dbReference>
<reference evidence="2 3" key="1">
    <citation type="journal article" date="2016" name="Nat. Commun.">
        <title>Local admixture of amplified and diversified secreted pathogenesis determinants shapes mosaic Toxoplasma gondii genomes.</title>
        <authorList>
            <person name="Lorenzi H."/>
            <person name="Khan A."/>
            <person name="Behnke M.S."/>
            <person name="Namasivayam S."/>
            <person name="Swapna L.S."/>
            <person name="Hadjithomas M."/>
            <person name="Karamycheva S."/>
            <person name="Pinney D."/>
            <person name="Brunk B.P."/>
            <person name="Ajioka J.W."/>
            <person name="Ajzenberg D."/>
            <person name="Boothroyd J.C."/>
            <person name="Boyle J.P."/>
            <person name="Darde M.L."/>
            <person name="Diaz-Miranda M.A."/>
            <person name="Dubey J.P."/>
            <person name="Fritz H.M."/>
            <person name="Gennari S.M."/>
            <person name="Gregory B.D."/>
            <person name="Kim K."/>
            <person name="Saeij J.P."/>
            <person name="Su C."/>
            <person name="White M.W."/>
            <person name="Zhu X.Q."/>
            <person name="Howe D.K."/>
            <person name="Rosenthal B.M."/>
            <person name="Grigg M.E."/>
            <person name="Parkinson J."/>
            <person name="Liu L."/>
            <person name="Kissinger J.C."/>
            <person name="Roos D.S."/>
            <person name="Sibley L.D."/>
        </authorList>
    </citation>
    <scope>NUCLEOTIDE SEQUENCE [LARGE SCALE GENOMIC DNA]</scope>
    <source>
        <strain evidence="2 3">COUG</strain>
    </source>
</reference>
<protein>
    <submittedName>
        <fullName evidence="2">Uncharacterized protein</fullName>
    </submittedName>
</protein>